<dbReference type="SUPFAM" id="SSF48508">
    <property type="entry name" value="Nuclear receptor ligand-binding domain"/>
    <property type="match status" value="1"/>
</dbReference>
<dbReference type="AlphaFoldDB" id="A0A2A6CPM7"/>
<dbReference type="PROSITE" id="PS51030">
    <property type="entry name" value="NUCLEAR_REC_DBD_2"/>
    <property type="match status" value="1"/>
</dbReference>
<gene>
    <name evidence="1" type="primary">WBGene00279921</name>
</gene>
<accession>A0A8R1UXN6</accession>
<evidence type="ECO:0000313" key="1">
    <source>
        <dbReference type="EnsemblMetazoa" id="PPA41552.1"/>
    </source>
</evidence>
<reference evidence="1" key="2">
    <citation type="submission" date="2022-06" db="UniProtKB">
        <authorList>
            <consortium name="EnsemblMetazoa"/>
        </authorList>
    </citation>
    <scope>IDENTIFICATION</scope>
    <source>
        <strain evidence="1">PS312</strain>
    </source>
</reference>
<dbReference type="Pfam" id="PF00104">
    <property type="entry name" value="Hormone_recep"/>
    <property type="match status" value="1"/>
</dbReference>
<dbReference type="GO" id="GO:0008270">
    <property type="term" value="F:zinc ion binding"/>
    <property type="evidence" value="ECO:0007669"/>
    <property type="project" value="InterPro"/>
</dbReference>
<dbReference type="GO" id="GO:0043565">
    <property type="term" value="F:sequence-specific DNA binding"/>
    <property type="evidence" value="ECO:0007669"/>
    <property type="project" value="InterPro"/>
</dbReference>
<organism evidence="1 2">
    <name type="scientific">Pristionchus pacificus</name>
    <name type="common">Parasitic nematode worm</name>
    <dbReference type="NCBI Taxonomy" id="54126"/>
    <lineage>
        <taxon>Eukaryota</taxon>
        <taxon>Metazoa</taxon>
        <taxon>Ecdysozoa</taxon>
        <taxon>Nematoda</taxon>
        <taxon>Chromadorea</taxon>
        <taxon>Rhabditida</taxon>
        <taxon>Rhabditina</taxon>
        <taxon>Diplogasteromorpha</taxon>
        <taxon>Diplogasteroidea</taxon>
        <taxon>Neodiplogasteridae</taxon>
        <taxon>Pristionchus</taxon>
    </lineage>
</organism>
<sequence length="338" mass="39822">MIVCIYWLLSSELLEIFLYNLATMDEASSSMQCLVCTEAINATRFGMEVCRACASFFKRTKQAGKQYSCRQGHRKCSTAKDEKLVCRGCRFDKCVAVGMEYDGPMRVRRKSMPILKRLLFNCRQDTSSEIYRIFIDESFEFFNNVYPALSEIAEKEREQIFKEYLAKFCIIENYQRSMRLWGSVTKIQTFSVTTCSDLYWKPNEEEEAVFADVDSVVSYTKNYIEDMNGIYLPIFTRCAWTEREYYAFMALVMFEIDCDLSEDAQFILEMYRRETLEDLQLHYRNDLGLLDFSSRLGNLMTANHAIQECMSLFKVRVRGLYSMFDMRMAENSIRDFYL</sequence>
<dbReference type="Proteomes" id="UP000005239">
    <property type="component" value="Unassembled WGS sequence"/>
</dbReference>
<dbReference type="InterPro" id="IPR000536">
    <property type="entry name" value="Nucl_hrmn_rcpt_lig-bd"/>
</dbReference>
<dbReference type="OrthoDB" id="10018779at2759"/>
<name>A0A2A6CPM7_PRIPA</name>
<proteinExistence type="predicted"/>
<dbReference type="PRINTS" id="PR00047">
    <property type="entry name" value="STROIDFINGER"/>
</dbReference>
<dbReference type="InterPro" id="IPR001628">
    <property type="entry name" value="Znf_hrmn_rcpt"/>
</dbReference>
<dbReference type="InterPro" id="IPR013088">
    <property type="entry name" value="Znf_NHR/GATA"/>
</dbReference>
<dbReference type="Gene3D" id="1.10.565.10">
    <property type="entry name" value="Retinoid X Receptor"/>
    <property type="match status" value="1"/>
</dbReference>
<dbReference type="Gene3D" id="3.30.50.10">
    <property type="entry name" value="Erythroid Transcription Factor GATA-1, subunit A"/>
    <property type="match status" value="1"/>
</dbReference>
<protein>
    <submittedName>
        <fullName evidence="1">Nuclear receptor</fullName>
    </submittedName>
</protein>
<dbReference type="Pfam" id="PF00105">
    <property type="entry name" value="zf-C4"/>
    <property type="match status" value="1"/>
</dbReference>
<dbReference type="GO" id="GO:0005634">
    <property type="term" value="C:nucleus"/>
    <property type="evidence" value="ECO:0000318"/>
    <property type="project" value="GO_Central"/>
</dbReference>
<evidence type="ECO:0000313" key="2">
    <source>
        <dbReference type="Proteomes" id="UP000005239"/>
    </source>
</evidence>
<dbReference type="SUPFAM" id="SSF57716">
    <property type="entry name" value="Glucocorticoid receptor-like (DNA-binding domain)"/>
    <property type="match status" value="1"/>
</dbReference>
<dbReference type="EnsemblMetazoa" id="PPA41552.1">
    <property type="protein sequence ID" value="PPA41552.1"/>
    <property type="gene ID" value="WBGene00279921"/>
</dbReference>
<accession>A0A2A6CPM7</accession>
<keyword evidence="2" id="KW-1185">Reference proteome</keyword>
<dbReference type="InterPro" id="IPR035500">
    <property type="entry name" value="NHR-like_dom_sf"/>
</dbReference>
<dbReference type="PANTHER" id="PTHR46011:SF6">
    <property type="entry name" value="HIGH ZINC ACTIVATED NUCLEAR RECEPTOR PROTEIN"/>
    <property type="match status" value="1"/>
</dbReference>
<reference evidence="2" key="1">
    <citation type="journal article" date="2008" name="Nat. Genet.">
        <title>The Pristionchus pacificus genome provides a unique perspective on nematode lifestyle and parasitism.</title>
        <authorList>
            <person name="Dieterich C."/>
            <person name="Clifton S.W."/>
            <person name="Schuster L.N."/>
            <person name="Chinwalla A."/>
            <person name="Delehaunty K."/>
            <person name="Dinkelacker I."/>
            <person name="Fulton L."/>
            <person name="Fulton R."/>
            <person name="Godfrey J."/>
            <person name="Minx P."/>
            <person name="Mitreva M."/>
            <person name="Roeseler W."/>
            <person name="Tian H."/>
            <person name="Witte H."/>
            <person name="Yang S.P."/>
            <person name="Wilson R.K."/>
            <person name="Sommer R.J."/>
        </authorList>
    </citation>
    <scope>NUCLEOTIDE SEQUENCE [LARGE SCALE GENOMIC DNA]</scope>
    <source>
        <strain evidence="2">PS312</strain>
    </source>
</reference>
<dbReference type="PANTHER" id="PTHR46011">
    <property type="entry name" value="NUCLEAR HORMONE RECEPTOR FAMILY MEMBER NHR-86-RELATED"/>
    <property type="match status" value="1"/>
</dbReference>
<dbReference type="SMART" id="SM00399">
    <property type="entry name" value="ZnF_C4"/>
    <property type="match status" value="1"/>
</dbReference>
<dbReference type="GO" id="GO:0003700">
    <property type="term" value="F:DNA-binding transcription factor activity"/>
    <property type="evidence" value="ECO:0000318"/>
    <property type="project" value="GO_Central"/>
</dbReference>